<feature type="compositionally biased region" description="Acidic residues" evidence="2">
    <location>
        <begin position="113"/>
        <end position="124"/>
    </location>
</feature>
<name>A0A8T0SA72_PANVG</name>
<feature type="non-terminal residue" evidence="4">
    <location>
        <position position="1"/>
    </location>
</feature>
<proteinExistence type="predicted"/>
<evidence type="ECO:0000313" key="5">
    <source>
        <dbReference type="Proteomes" id="UP000823388"/>
    </source>
</evidence>
<gene>
    <name evidence="4" type="ORF">PVAP13_5NG012510</name>
</gene>
<dbReference type="Pfam" id="PF12776">
    <property type="entry name" value="Myb_DNA-bind_3"/>
    <property type="match status" value="1"/>
</dbReference>
<dbReference type="PANTHER" id="PTHR47069:SF1">
    <property type="entry name" value="OS03G0580500 PROTEIN"/>
    <property type="match status" value="1"/>
</dbReference>
<evidence type="ECO:0000256" key="2">
    <source>
        <dbReference type="SAM" id="MobiDB-lite"/>
    </source>
</evidence>
<feature type="region of interest" description="Disordered" evidence="2">
    <location>
        <begin position="109"/>
        <end position="132"/>
    </location>
</feature>
<evidence type="ECO:0000313" key="4">
    <source>
        <dbReference type="EMBL" id="KAG2593586.1"/>
    </source>
</evidence>
<evidence type="ECO:0000259" key="3">
    <source>
        <dbReference type="Pfam" id="PF12776"/>
    </source>
</evidence>
<reference evidence="4" key="1">
    <citation type="submission" date="2020-05" db="EMBL/GenBank/DDBJ databases">
        <title>WGS assembly of Panicum virgatum.</title>
        <authorList>
            <person name="Lovell J.T."/>
            <person name="Jenkins J."/>
            <person name="Shu S."/>
            <person name="Juenger T.E."/>
            <person name="Schmutz J."/>
        </authorList>
    </citation>
    <scope>NUCLEOTIDE SEQUENCE</scope>
    <source>
        <strain evidence="4">AP13</strain>
    </source>
</reference>
<sequence length="215" mass="24508">WKNLRAKYQEKTGLKQTKKQLKNKLDNMKKEYTWFMELKNSATGLGWNEAKQTVNCSKEWWDEHLARCNNADKDIKCNHVRFKKQGPKNLDDLHILFDKFHVSGATATCPDDVSSDESSDEDVVEVQRSPEDVAGLKKSKLEKRKCKESSAATEKKDEKSPFFRLYKNTCSKIETAIEKISTSIEASSATPPNSVPSIKEAMQMVKDCGVQEKLL</sequence>
<accession>A0A8T0SA72</accession>
<keyword evidence="5" id="KW-1185">Reference proteome</keyword>
<dbReference type="AlphaFoldDB" id="A0A8T0SA72"/>
<protein>
    <recommendedName>
        <fullName evidence="3">Myb/SANT-like domain-containing protein</fullName>
    </recommendedName>
</protein>
<dbReference type="PANTHER" id="PTHR47069">
    <property type="match status" value="1"/>
</dbReference>
<feature type="coiled-coil region" evidence="1">
    <location>
        <begin position="4"/>
        <end position="31"/>
    </location>
</feature>
<evidence type="ECO:0000256" key="1">
    <source>
        <dbReference type="SAM" id="Coils"/>
    </source>
</evidence>
<dbReference type="Proteomes" id="UP000823388">
    <property type="component" value="Chromosome 5N"/>
</dbReference>
<keyword evidence="1" id="KW-0175">Coiled coil</keyword>
<feature type="domain" description="Myb/SANT-like" evidence="3">
    <location>
        <begin position="1"/>
        <end position="64"/>
    </location>
</feature>
<dbReference type="EMBL" id="CM029046">
    <property type="protein sequence ID" value="KAG2593586.1"/>
    <property type="molecule type" value="Genomic_DNA"/>
</dbReference>
<comment type="caution">
    <text evidence="4">The sequence shown here is derived from an EMBL/GenBank/DDBJ whole genome shotgun (WGS) entry which is preliminary data.</text>
</comment>
<organism evidence="4 5">
    <name type="scientific">Panicum virgatum</name>
    <name type="common">Blackwell switchgrass</name>
    <dbReference type="NCBI Taxonomy" id="38727"/>
    <lineage>
        <taxon>Eukaryota</taxon>
        <taxon>Viridiplantae</taxon>
        <taxon>Streptophyta</taxon>
        <taxon>Embryophyta</taxon>
        <taxon>Tracheophyta</taxon>
        <taxon>Spermatophyta</taxon>
        <taxon>Magnoliopsida</taxon>
        <taxon>Liliopsida</taxon>
        <taxon>Poales</taxon>
        <taxon>Poaceae</taxon>
        <taxon>PACMAD clade</taxon>
        <taxon>Panicoideae</taxon>
        <taxon>Panicodae</taxon>
        <taxon>Paniceae</taxon>
        <taxon>Panicinae</taxon>
        <taxon>Panicum</taxon>
        <taxon>Panicum sect. Hiantes</taxon>
    </lineage>
</organism>
<dbReference type="InterPro" id="IPR024752">
    <property type="entry name" value="Myb/SANT-like_dom"/>
</dbReference>